<organism evidence="12 13">
    <name type="scientific">Pseudomonas segetis</name>
    <dbReference type="NCBI Taxonomy" id="298908"/>
    <lineage>
        <taxon>Bacteria</taxon>
        <taxon>Pseudomonadati</taxon>
        <taxon>Pseudomonadota</taxon>
        <taxon>Gammaproteobacteria</taxon>
        <taxon>Pseudomonadales</taxon>
        <taxon>Pseudomonadaceae</taxon>
        <taxon>Pseudomonas</taxon>
    </lineage>
</organism>
<dbReference type="Gene3D" id="3.55.40.10">
    <property type="entry name" value="minor pseudopilin epsh domain"/>
    <property type="match status" value="1"/>
</dbReference>
<keyword evidence="4" id="KW-0488">Methylation</keyword>
<evidence type="ECO:0000256" key="1">
    <source>
        <dbReference type="ARBA" id="ARBA00004377"/>
    </source>
</evidence>
<reference evidence="13" key="1">
    <citation type="submission" date="2017-06" db="EMBL/GenBank/DDBJ databases">
        <authorList>
            <person name="Varghese N."/>
            <person name="Submissions S."/>
        </authorList>
    </citation>
    <scope>NUCLEOTIDE SEQUENCE [LARGE SCALE GENOMIC DNA]</scope>
    <source>
        <strain evidence="13">CIP 108523</strain>
    </source>
</reference>
<keyword evidence="7" id="KW-1133">Transmembrane helix</keyword>
<evidence type="ECO:0000259" key="11">
    <source>
        <dbReference type="Pfam" id="PF12019"/>
    </source>
</evidence>
<comment type="similarity">
    <text evidence="9">Belongs to the GSP H family.</text>
</comment>
<comment type="subcellular location">
    <subcellularLocation>
        <location evidence="1">Cell inner membrane</location>
        <topology evidence="1">Single-pass membrane protein</topology>
    </subcellularLocation>
</comment>
<evidence type="ECO:0000256" key="5">
    <source>
        <dbReference type="ARBA" id="ARBA00022519"/>
    </source>
</evidence>
<keyword evidence="13" id="KW-1185">Reference proteome</keyword>
<gene>
    <name evidence="12" type="ORF">SAMN05216255_2056</name>
</gene>
<dbReference type="GO" id="GO:0015628">
    <property type="term" value="P:protein secretion by the type II secretion system"/>
    <property type="evidence" value="ECO:0007669"/>
    <property type="project" value="InterPro"/>
</dbReference>
<evidence type="ECO:0000256" key="6">
    <source>
        <dbReference type="ARBA" id="ARBA00022692"/>
    </source>
</evidence>
<dbReference type="GO" id="GO:0005886">
    <property type="term" value="C:plasma membrane"/>
    <property type="evidence" value="ECO:0007669"/>
    <property type="project" value="UniProtKB-SubCell"/>
</dbReference>
<dbReference type="GO" id="GO:0015627">
    <property type="term" value="C:type II protein secretion system complex"/>
    <property type="evidence" value="ECO:0007669"/>
    <property type="project" value="InterPro"/>
</dbReference>
<evidence type="ECO:0000313" key="12">
    <source>
        <dbReference type="EMBL" id="SNS26912.1"/>
    </source>
</evidence>
<keyword evidence="8" id="KW-0472">Membrane</keyword>
<evidence type="ECO:0000313" key="13">
    <source>
        <dbReference type="Proteomes" id="UP000242915"/>
    </source>
</evidence>
<accession>A0A239D439</accession>
<evidence type="ECO:0000256" key="4">
    <source>
        <dbReference type="ARBA" id="ARBA00022481"/>
    </source>
</evidence>
<evidence type="ECO:0000256" key="9">
    <source>
        <dbReference type="ARBA" id="ARBA00025772"/>
    </source>
</evidence>
<feature type="domain" description="General secretion pathway GspH" evidence="11">
    <location>
        <begin position="37"/>
        <end position="150"/>
    </location>
</feature>
<evidence type="ECO:0000256" key="7">
    <source>
        <dbReference type="ARBA" id="ARBA00022989"/>
    </source>
</evidence>
<keyword evidence="5" id="KW-0997">Cell inner membrane</keyword>
<evidence type="ECO:0000256" key="3">
    <source>
        <dbReference type="ARBA" id="ARBA00022475"/>
    </source>
</evidence>
<evidence type="ECO:0000256" key="2">
    <source>
        <dbReference type="ARBA" id="ARBA00021549"/>
    </source>
</evidence>
<sequence>MLELLITLVVLAIILSISLPGLQRIQQANALSSFSAELVNFIRFTRHQALARGKRITMCPLDESQNCTKVWAKQISVFEDLDGNRKLDPKDRLMKVLEIPDQIDLNWRGVGAGKSLHFNGRGITSISNGTFRLGVKKNEQRRHVIVSRLGKVKIKKVTQPTK</sequence>
<dbReference type="Pfam" id="PF12019">
    <property type="entry name" value="GspH"/>
    <property type="match status" value="1"/>
</dbReference>
<dbReference type="AlphaFoldDB" id="A0A239D439"/>
<dbReference type="EMBL" id="FZOG01000002">
    <property type="protein sequence ID" value="SNS26912.1"/>
    <property type="molecule type" value="Genomic_DNA"/>
</dbReference>
<protein>
    <recommendedName>
        <fullName evidence="2">Type II secretion system protein H</fullName>
    </recommendedName>
    <alternativeName>
        <fullName evidence="10">General secretion pathway protein H</fullName>
    </alternativeName>
</protein>
<keyword evidence="6" id="KW-0812">Transmembrane</keyword>
<evidence type="ECO:0000256" key="10">
    <source>
        <dbReference type="ARBA" id="ARBA00030775"/>
    </source>
</evidence>
<dbReference type="Proteomes" id="UP000242915">
    <property type="component" value="Unassembled WGS sequence"/>
</dbReference>
<name>A0A239D439_9PSED</name>
<keyword evidence="3" id="KW-1003">Cell membrane</keyword>
<dbReference type="SUPFAM" id="SSF54523">
    <property type="entry name" value="Pili subunits"/>
    <property type="match status" value="1"/>
</dbReference>
<dbReference type="InterPro" id="IPR022346">
    <property type="entry name" value="T2SS_GspH"/>
</dbReference>
<proteinExistence type="inferred from homology"/>
<dbReference type="InterPro" id="IPR045584">
    <property type="entry name" value="Pilin-like"/>
</dbReference>
<evidence type="ECO:0000256" key="8">
    <source>
        <dbReference type="ARBA" id="ARBA00023136"/>
    </source>
</evidence>